<evidence type="ECO:0000256" key="5">
    <source>
        <dbReference type="ARBA" id="ARBA00022833"/>
    </source>
</evidence>
<feature type="region of interest" description="Disordered" evidence="10">
    <location>
        <begin position="1"/>
        <end position="100"/>
    </location>
</feature>
<sequence length="781" mass="86487">MDEQGRNKRIENFKRLSRERRPNSTPPIISRNQEDSTIPFAMATSESVRSNPTLSQMDENDEVQSTMVTPSENSETVNGNDSDDQPSTSKTKPKSKSGSKKNLYCEFCKKGFGLLNILKVHLRIHTGEKPYICNICQKSFNQSGSLNRHIQTHYRRAHANSNYPCRYCKLVFIHSSQLQEHESSQHFNDSAQTSLPENHSDLPCMMAPFFAMCLGRNSNLPPQLGKPESPVPFASHGTPTTSQHPDTRPSLPNSSPVDYQLGNFPHFPLPQRPFNDQSPMFPLNLDLPGPSKLTPQVSSLLPPPLLNGLPFLNSSATQASSEFSAANLLNNNKPSTPNFENIMQLLASMNNGEGSPTLPVPPSNPTLPFDPNFLNTFIKINEQRDPAPPKPAAETIGPSVMTPTETLSNNSACSSPKSGNSEIASTLRQQPGPQPSTSSGAQQPIDSPITHDGKHCRVCNKRFNCGSALKIHFRKHSGERPYACIHCNKAFTQNGTLKRHYATCKVAKRQAQAGTSRIPPPLLPPTPSKKFPSPLPAVSQMSRFPPPINGTNTLMTPPLVPPQNLLEHIIPRQSEQPPNSSIYENAFRIFFENLLSQHNSFNDRIFQMETGQKIEQETPMDVCINTEEPEDLSSSRNEEQGNVEDGLERENPVNETLGSHSITENGCVGARGQQNTALQSTSNCQNGIRSIEDLHHCTACGIYFADFSMYNFHRSLHANGADYTCSQCGESMSNAREFALHFVRSHDNHHPRHKHGLPREESSAKPTSIKKVANLNLSPRH</sequence>
<evidence type="ECO:0000256" key="8">
    <source>
        <dbReference type="ARBA" id="ARBA00023242"/>
    </source>
</evidence>
<dbReference type="CTD" id="36336920"/>
<dbReference type="OrthoDB" id="6249959at2759"/>
<feature type="domain" description="C2H2-type" evidence="11">
    <location>
        <begin position="103"/>
        <end position="130"/>
    </location>
</feature>
<keyword evidence="13" id="KW-1185">Reference proteome</keyword>
<dbReference type="PANTHER" id="PTHR16515">
    <property type="entry name" value="PR DOMAIN ZINC FINGER PROTEIN"/>
    <property type="match status" value="1"/>
</dbReference>
<feature type="compositionally biased region" description="Polar residues" evidence="10">
    <location>
        <begin position="401"/>
        <end position="445"/>
    </location>
</feature>
<accession>W6UZT9</accession>
<keyword evidence="8" id="KW-0539">Nucleus</keyword>
<dbReference type="GO" id="GO:0005634">
    <property type="term" value="C:nucleus"/>
    <property type="evidence" value="ECO:0007669"/>
    <property type="project" value="UniProtKB-SubCell"/>
</dbReference>
<feature type="domain" description="C2H2-type" evidence="11">
    <location>
        <begin position="163"/>
        <end position="191"/>
    </location>
</feature>
<evidence type="ECO:0000313" key="12">
    <source>
        <dbReference type="EMBL" id="EUB64077.1"/>
    </source>
</evidence>
<keyword evidence="2" id="KW-0479">Metal-binding</keyword>
<feature type="compositionally biased region" description="Basic and acidic residues" evidence="10">
    <location>
        <begin position="1"/>
        <end position="22"/>
    </location>
</feature>
<keyword evidence="6" id="KW-0805">Transcription regulation</keyword>
<feature type="domain" description="C2H2-type" evidence="11">
    <location>
        <begin position="723"/>
        <end position="751"/>
    </location>
</feature>
<dbReference type="OMA" id="HSITENG"/>
<evidence type="ECO:0000256" key="10">
    <source>
        <dbReference type="SAM" id="MobiDB-lite"/>
    </source>
</evidence>
<dbReference type="STRING" id="6210.W6UZT9"/>
<keyword evidence="5" id="KW-0862">Zinc</keyword>
<keyword evidence="7" id="KW-0804">Transcription</keyword>
<feature type="compositionally biased region" description="Polar residues" evidence="10">
    <location>
        <begin position="44"/>
        <end position="80"/>
    </location>
</feature>
<feature type="region of interest" description="Disordered" evidence="10">
    <location>
        <begin position="627"/>
        <end position="647"/>
    </location>
</feature>
<feature type="domain" description="C2H2-type" evidence="11">
    <location>
        <begin position="454"/>
        <end position="481"/>
    </location>
</feature>
<reference evidence="12 13" key="1">
    <citation type="journal article" date="2013" name="Nat. Genet.">
        <title>The genome of the hydatid tapeworm Echinococcus granulosus.</title>
        <authorList>
            <person name="Zheng H."/>
            <person name="Zhang W."/>
            <person name="Zhang L."/>
            <person name="Zhang Z."/>
            <person name="Li J."/>
            <person name="Lu G."/>
            <person name="Zhu Y."/>
            <person name="Wang Y."/>
            <person name="Huang Y."/>
            <person name="Liu J."/>
            <person name="Kang H."/>
            <person name="Chen J."/>
            <person name="Wang L."/>
            <person name="Chen A."/>
            <person name="Yu S."/>
            <person name="Gao Z."/>
            <person name="Jin L."/>
            <person name="Gu W."/>
            <person name="Wang Z."/>
            <person name="Zhao L."/>
            <person name="Shi B."/>
            <person name="Wen H."/>
            <person name="Lin R."/>
            <person name="Jones M.K."/>
            <person name="Brejova B."/>
            <person name="Vinar T."/>
            <person name="Zhao G."/>
            <person name="McManus D.P."/>
            <person name="Chen Z."/>
            <person name="Zhou Y."/>
            <person name="Wang S."/>
        </authorList>
    </citation>
    <scope>NUCLEOTIDE SEQUENCE [LARGE SCALE GENOMIC DNA]</scope>
</reference>
<dbReference type="GeneID" id="36336920"/>
<feature type="domain" description="C2H2-type" evidence="11">
    <location>
        <begin position="131"/>
        <end position="158"/>
    </location>
</feature>
<feature type="compositionally biased region" description="Basic residues" evidence="10">
    <location>
        <begin position="747"/>
        <end position="756"/>
    </location>
</feature>
<dbReference type="RefSeq" id="XP_024355273.1">
    <property type="nucleotide sequence ID" value="XM_024490454.1"/>
</dbReference>
<dbReference type="GO" id="GO:0008270">
    <property type="term" value="F:zinc ion binding"/>
    <property type="evidence" value="ECO:0007669"/>
    <property type="project" value="UniProtKB-KW"/>
</dbReference>
<dbReference type="EMBL" id="APAU02000004">
    <property type="protein sequence ID" value="EUB64077.1"/>
    <property type="molecule type" value="Genomic_DNA"/>
</dbReference>
<feature type="region of interest" description="Disordered" evidence="10">
    <location>
        <begin position="221"/>
        <end position="277"/>
    </location>
</feature>
<evidence type="ECO:0000256" key="9">
    <source>
        <dbReference type="PROSITE-ProRule" id="PRU00042"/>
    </source>
</evidence>
<dbReference type="InterPro" id="IPR050331">
    <property type="entry name" value="Zinc_finger"/>
</dbReference>
<evidence type="ECO:0000256" key="7">
    <source>
        <dbReference type="ARBA" id="ARBA00023163"/>
    </source>
</evidence>
<feature type="region of interest" description="Disordered" evidence="10">
    <location>
        <begin position="746"/>
        <end position="766"/>
    </location>
</feature>
<evidence type="ECO:0000313" key="13">
    <source>
        <dbReference type="Proteomes" id="UP000019149"/>
    </source>
</evidence>
<evidence type="ECO:0000256" key="6">
    <source>
        <dbReference type="ARBA" id="ARBA00023015"/>
    </source>
</evidence>
<keyword evidence="3" id="KW-0677">Repeat</keyword>
<comment type="subcellular location">
    <subcellularLocation>
        <location evidence="1">Nucleus</location>
    </subcellularLocation>
</comment>
<dbReference type="SUPFAM" id="SSF57667">
    <property type="entry name" value="beta-beta-alpha zinc fingers"/>
    <property type="match status" value="3"/>
</dbReference>
<evidence type="ECO:0000256" key="2">
    <source>
        <dbReference type="ARBA" id="ARBA00022723"/>
    </source>
</evidence>
<dbReference type="Proteomes" id="UP000019149">
    <property type="component" value="Unassembled WGS sequence"/>
</dbReference>
<proteinExistence type="predicted"/>
<dbReference type="Pfam" id="PF12874">
    <property type="entry name" value="zf-met"/>
    <property type="match status" value="1"/>
</dbReference>
<feature type="domain" description="C2H2-type" evidence="11">
    <location>
        <begin position="482"/>
        <end position="510"/>
    </location>
</feature>
<dbReference type="InterPro" id="IPR036236">
    <property type="entry name" value="Znf_C2H2_sf"/>
</dbReference>
<dbReference type="Pfam" id="PF00096">
    <property type="entry name" value="zf-C2H2"/>
    <property type="match status" value="1"/>
</dbReference>
<protein>
    <submittedName>
        <fullName evidence="12">Zinc finger protein</fullName>
    </submittedName>
</protein>
<dbReference type="AlphaFoldDB" id="W6UZT9"/>
<dbReference type="Gene3D" id="3.30.160.60">
    <property type="entry name" value="Classic Zinc Finger"/>
    <property type="match status" value="5"/>
</dbReference>
<evidence type="ECO:0000259" key="11">
    <source>
        <dbReference type="PROSITE" id="PS50157"/>
    </source>
</evidence>
<evidence type="ECO:0000256" key="4">
    <source>
        <dbReference type="ARBA" id="ARBA00022771"/>
    </source>
</evidence>
<name>W6UZT9_ECHGR</name>
<dbReference type="PROSITE" id="PS50157">
    <property type="entry name" value="ZINC_FINGER_C2H2_2"/>
    <property type="match status" value="6"/>
</dbReference>
<evidence type="ECO:0000256" key="1">
    <source>
        <dbReference type="ARBA" id="ARBA00004123"/>
    </source>
</evidence>
<dbReference type="KEGG" id="egl:EGR_01205"/>
<dbReference type="SMART" id="SM00355">
    <property type="entry name" value="ZnF_C2H2"/>
    <property type="match status" value="7"/>
</dbReference>
<keyword evidence="4 9" id="KW-0863">Zinc-finger</keyword>
<organism evidence="12 13">
    <name type="scientific">Echinococcus granulosus</name>
    <name type="common">Hydatid tapeworm</name>
    <dbReference type="NCBI Taxonomy" id="6210"/>
    <lineage>
        <taxon>Eukaryota</taxon>
        <taxon>Metazoa</taxon>
        <taxon>Spiralia</taxon>
        <taxon>Lophotrochozoa</taxon>
        <taxon>Platyhelminthes</taxon>
        <taxon>Cestoda</taxon>
        <taxon>Eucestoda</taxon>
        <taxon>Cyclophyllidea</taxon>
        <taxon>Taeniidae</taxon>
        <taxon>Echinococcus</taxon>
        <taxon>Echinococcus granulosus group</taxon>
    </lineage>
</organism>
<dbReference type="InterPro" id="IPR013087">
    <property type="entry name" value="Znf_C2H2_type"/>
</dbReference>
<dbReference type="FunFam" id="3.30.160.60:FF:000557">
    <property type="entry name" value="zinc finger and SCAN domain-containing protein 29"/>
    <property type="match status" value="1"/>
</dbReference>
<dbReference type="FunFam" id="3.30.160.60:FF:000130">
    <property type="entry name" value="Spalt-like transcription factor 4"/>
    <property type="match status" value="1"/>
</dbReference>
<dbReference type="PROSITE" id="PS00028">
    <property type="entry name" value="ZINC_FINGER_C2H2_1"/>
    <property type="match status" value="6"/>
</dbReference>
<dbReference type="GO" id="GO:0010468">
    <property type="term" value="P:regulation of gene expression"/>
    <property type="evidence" value="ECO:0007669"/>
    <property type="project" value="TreeGrafter"/>
</dbReference>
<evidence type="ECO:0000256" key="3">
    <source>
        <dbReference type="ARBA" id="ARBA00022737"/>
    </source>
</evidence>
<gene>
    <name evidence="12" type="ORF">EGR_01205</name>
</gene>
<feature type="compositionally biased region" description="Polar residues" evidence="10">
    <location>
        <begin position="237"/>
        <end position="257"/>
    </location>
</feature>
<feature type="region of interest" description="Disordered" evidence="10">
    <location>
        <begin position="383"/>
        <end position="452"/>
    </location>
</feature>
<dbReference type="PANTHER" id="PTHR16515:SF66">
    <property type="entry name" value="C2H2-TYPE DOMAIN-CONTAINING PROTEIN"/>
    <property type="match status" value="1"/>
</dbReference>
<comment type="caution">
    <text evidence="12">The sequence shown here is derived from an EMBL/GenBank/DDBJ whole genome shotgun (WGS) entry which is preliminary data.</text>
</comment>